<keyword evidence="3" id="KW-1003">Cell membrane</keyword>
<feature type="transmembrane region" description="Helical" evidence="11">
    <location>
        <begin position="837"/>
        <end position="855"/>
    </location>
</feature>
<keyword evidence="7 11" id="KW-1133">Transmembrane helix</keyword>
<dbReference type="STRING" id="1754190.A0A1Y2ESB4"/>
<keyword evidence="4" id="KW-0328">Glycosyltransferase</keyword>
<evidence type="ECO:0000313" key="13">
    <source>
        <dbReference type="Proteomes" id="UP000193920"/>
    </source>
</evidence>
<protein>
    <recommendedName>
        <fullName evidence="2">chitin synthase</fullName>
        <ecNumber evidence="2">2.4.1.16</ecNumber>
    </recommendedName>
</protein>
<dbReference type="GO" id="GO:0005886">
    <property type="term" value="C:plasma membrane"/>
    <property type="evidence" value="ECO:0007669"/>
    <property type="project" value="UniProtKB-SubCell"/>
</dbReference>
<sequence>MAETVPLRMGDNNIEIVDITSIPKKNDVKGQRKSVNIKIPNNVTSMEVSGIQAHPDLKQKYYEETTQTADGQVTGTLIKHRNTLSRPERRSSHQRNLVAHDSPPPVRAGATTLRRKQTNVPQKKKKLSLWECIAKMATCCICSGCLKTCGGMTTPAVQQAWREKVTLCLICLIMMGFVGFITFAMQRLACPSDGSQSAVPWAHEENGRIKIPDKVGVTLIHGIFYSNKDLSNKTDIQLPDTMMNLDISDVFYEGGDVSKSKCKGYINEGELDCRGQKCRDTKILETVKTTGKQLFNWDFMKRLSNINKPNQLIVYDDQKLVKKLQQNIGRDVTLQLSRVENETKPMECLKERFTVGFVSNQTMVCLAAQSFSVVFVVIILGIVLTKFFMAVVFHWIVADRFISKNVNGGNTLQDSNINLTSTIRTKSYHSSSNLLDEKSMSMSMSMMSNGNNSLVEEEDDGLLYTMCLVTCYSEGEQGIHNTLDSLSSTTYQDDHKLIFVIADGIIRGEGNNRYTPDIICGLMQEDNTLPKPQPQSYIAIASGEKQHNMAKVHAGYYISDDRKHRVPIINVVKCGTPNEAKAAKPGNRGKRDSQLILMNFLSRVMFNDRMTPLDFDLCTRIRHIAKVNPDQYELVLMVDADTKVKPSSLSYMVRAMYNDNLIMGLCGETRIANKSTSFWTCIQVFEYYISHHLGKGFESMFGGVTCLPGCFCMYRIKARKGLPGYYVPILANPDIVEEYSENIVDTLHKKNLLLLGEDRFLTTLMLKTFPKRKMVFIPHALCKTIVPDTFKVLLSQRRRWINSTIHNLLELVLVRDLCGTFCFSMQFVVAVELSGTVVLPAAIIFTIYLILYTIFSGNVEWVPILMLIAILGLPGVLIVITSLKWSYVGWMFVYLISLPIWNFVLPSYAMWHFDDFSWGETRKVQGAGKDDHGNKDGEFDSTSVPLKHWAEYERERLGIKNNSVFAGVNPGSIHFNNTSFKSLSPTTGSSNTFNNTASQVMGINHRTTSGQANLSTNPAVLRAVQLQQKQMVQMQLARQNNGNGQVIRRFSSSNSSSSASPLIGTDKSVRSKSSTAISSLSNKSSMANMENGMKHSFSSHSIKLQSTIPGNGQNLNQNANSNMNLNNPNPNSQNNNQNSNNHHHINNNNNNNNSNGGDGGNSFIIPQSLRMSDADLQEKLMINDPKGDVTNNRPNLSNNTLVTETSQRNSKDVTHLNIKPNSPPPVPPNRGISKQ</sequence>
<dbReference type="PANTHER" id="PTHR22914:SF16">
    <property type="entry name" value="CHITIN SYNTHASE 3"/>
    <property type="match status" value="1"/>
</dbReference>
<gene>
    <name evidence="12" type="ORF">LY90DRAFT_699317</name>
</gene>
<feature type="compositionally biased region" description="Polar residues" evidence="10">
    <location>
        <begin position="1096"/>
        <end position="1108"/>
    </location>
</feature>
<feature type="compositionally biased region" description="Polar residues" evidence="10">
    <location>
        <begin position="1189"/>
        <end position="1208"/>
    </location>
</feature>
<dbReference type="InterPro" id="IPR004835">
    <property type="entry name" value="Chitin_synth"/>
</dbReference>
<dbReference type="OrthoDB" id="370884at2759"/>
<accession>A0A1Y2ESB4</accession>
<keyword evidence="8 11" id="KW-0472">Membrane</keyword>
<dbReference type="GO" id="GO:0006031">
    <property type="term" value="P:chitin biosynthetic process"/>
    <property type="evidence" value="ECO:0007669"/>
    <property type="project" value="TreeGrafter"/>
</dbReference>
<name>A0A1Y2ESB4_9FUNG</name>
<organism evidence="12 13">
    <name type="scientific">Neocallimastix californiae</name>
    <dbReference type="NCBI Taxonomy" id="1754190"/>
    <lineage>
        <taxon>Eukaryota</taxon>
        <taxon>Fungi</taxon>
        <taxon>Fungi incertae sedis</taxon>
        <taxon>Chytridiomycota</taxon>
        <taxon>Chytridiomycota incertae sedis</taxon>
        <taxon>Neocallimastigomycetes</taxon>
        <taxon>Neocallimastigales</taxon>
        <taxon>Neocallimastigaceae</taxon>
        <taxon>Neocallimastix</taxon>
    </lineage>
</organism>
<dbReference type="EMBL" id="MCOG01000029">
    <property type="protein sequence ID" value="ORY74468.1"/>
    <property type="molecule type" value="Genomic_DNA"/>
</dbReference>
<evidence type="ECO:0000313" key="12">
    <source>
        <dbReference type="EMBL" id="ORY74468.1"/>
    </source>
</evidence>
<evidence type="ECO:0000256" key="1">
    <source>
        <dbReference type="ARBA" id="ARBA00004651"/>
    </source>
</evidence>
<evidence type="ECO:0000256" key="8">
    <source>
        <dbReference type="ARBA" id="ARBA00023136"/>
    </source>
</evidence>
<evidence type="ECO:0000256" key="7">
    <source>
        <dbReference type="ARBA" id="ARBA00022989"/>
    </source>
</evidence>
<dbReference type="Proteomes" id="UP000193920">
    <property type="component" value="Unassembled WGS sequence"/>
</dbReference>
<dbReference type="InterPro" id="IPR029044">
    <property type="entry name" value="Nucleotide-diphossugar_trans"/>
</dbReference>
<feature type="compositionally biased region" description="Low complexity" evidence="10">
    <location>
        <begin position="1109"/>
        <end position="1155"/>
    </location>
</feature>
<comment type="caution">
    <text evidence="12">The sequence shown here is derived from an EMBL/GenBank/DDBJ whole genome shotgun (WGS) entry which is preliminary data.</text>
</comment>
<dbReference type="EC" id="2.4.1.16" evidence="2"/>
<dbReference type="GO" id="GO:0030428">
    <property type="term" value="C:cell septum"/>
    <property type="evidence" value="ECO:0007669"/>
    <property type="project" value="TreeGrafter"/>
</dbReference>
<evidence type="ECO:0000256" key="11">
    <source>
        <dbReference type="SAM" id="Phobius"/>
    </source>
</evidence>
<evidence type="ECO:0000256" key="6">
    <source>
        <dbReference type="ARBA" id="ARBA00022692"/>
    </source>
</evidence>
<dbReference type="SUPFAM" id="SSF53448">
    <property type="entry name" value="Nucleotide-diphospho-sugar transferases"/>
    <property type="match status" value="1"/>
</dbReference>
<evidence type="ECO:0000256" key="10">
    <source>
        <dbReference type="SAM" id="MobiDB-lite"/>
    </source>
</evidence>
<feature type="region of interest" description="Disordered" evidence="10">
    <location>
        <begin position="1183"/>
        <end position="1235"/>
    </location>
</feature>
<feature type="transmembrane region" description="Helical" evidence="11">
    <location>
        <begin position="165"/>
        <end position="185"/>
    </location>
</feature>
<feature type="region of interest" description="Disordered" evidence="10">
    <location>
        <begin position="72"/>
        <end position="120"/>
    </location>
</feature>
<feature type="transmembrane region" description="Helical" evidence="11">
    <location>
        <begin position="862"/>
        <end position="881"/>
    </location>
</feature>
<reference evidence="12 13" key="1">
    <citation type="submission" date="2016-08" db="EMBL/GenBank/DDBJ databases">
        <title>A Parts List for Fungal Cellulosomes Revealed by Comparative Genomics.</title>
        <authorList>
            <consortium name="DOE Joint Genome Institute"/>
            <person name="Haitjema C.H."/>
            <person name="Gilmore S.P."/>
            <person name="Henske J.K."/>
            <person name="Solomon K.V."/>
            <person name="De Groot R."/>
            <person name="Kuo A."/>
            <person name="Mondo S.J."/>
            <person name="Salamov A.A."/>
            <person name="Labutti K."/>
            <person name="Zhao Z."/>
            <person name="Chiniquy J."/>
            <person name="Barry K."/>
            <person name="Brewer H.M."/>
            <person name="Purvine S.O."/>
            <person name="Wright A.T."/>
            <person name="Boxma B."/>
            <person name="Van Alen T."/>
            <person name="Hackstein J.H."/>
            <person name="Baker S.E."/>
            <person name="Grigoriev I.V."/>
            <person name="O'Malley M.A."/>
        </authorList>
    </citation>
    <scope>NUCLEOTIDE SEQUENCE [LARGE SCALE GENOMIC DNA]</scope>
    <source>
        <strain evidence="12 13">G1</strain>
    </source>
</reference>
<dbReference type="GO" id="GO:0004100">
    <property type="term" value="F:chitin synthase activity"/>
    <property type="evidence" value="ECO:0007669"/>
    <property type="project" value="UniProtKB-EC"/>
</dbReference>
<feature type="compositionally biased region" description="Low complexity" evidence="10">
    <location>
        <begin position="1051"/>
        <end position="1060"/>
    </location>
</feature>
<dbReference type="Pfam" id="PF03142">
    <property type="entry name" value="Chitin_synth_2"/>
    <property type="match status" value="1"/>
</dbReference>
<evidence type="ECO:0000256" key="9">
    <source>
        <dbReference type="ARBA" id="ARBA00023180"/>
    </source>
</evidence>
<feature type="compositionally biased region" description="Polar residues" evidence="10">
    <location>
        <begin position="1071"/>
        <end position="1088"/>
    </location>
</feature>
<keyword evidence="6 11" id="KW-0812">Transmembrane</keyword>
<keyword evidence="13" id="KW-1185">Reference proteome</keyword>
<dbReference type="AlphaFoldDB" id="A0A1Y2ESB4"/>
<keyword evidence="9" id="KW-0325">Glycoprotein</keyword>
<evidence type="ECO:0000256" key="2">
    <source>
        <dbReference type="ARBA" id="ARBA00012543"/>
    </source>
</evidence>
<evidence type="ECO:0000256" key="3">
    <source>
        <dbReference type="ARBA" id="ARBA00022475"/>
    </source>
</evidence>
<feature type="region of interest" description="Disordered" evidence="10">
    <location>
        <begin position="1046"/>
        <end position="1165"/>
    </location>
</feature>
<dbReference type="PANTHER" id="PTHR22914">
    <property type="entry name" value="CHITIN SYNTHASE"/>
    <property type="match status" value="1"/>
</dbReference>
<comment type="subcellular location">
    <subcellularLocation>
        <location evidence="1">Cell membrane</location>
        <topology evidence="1">Multi-pass membrane protein</topology>
    </subcellularLocation>
</comment>
<dbReference type="CDD" id="cd04190">
    <property type="entry name" value="Chitin_synth_C"/>
    <property type="match status" value="1"/>
</dbReference>
<evidence type="ECO:0000256" key="5">
    <source>
        <dbReference type="ARBA" id="ARBA00022679"/>
    </source>
</evidence>
<keyword evidence="5" id="KW-0808">Transferase</keyword>
<feature type="transmembrane region" description="Helical" evidence="11">
    <location>
        <begin position="887"/>
        <end position="905"/>
    </location>
</feature>
<evidence type="ECO:0000256" key="4">
    <source>
        <dbReference type="ARBA" id="ARBA00022676"/>
    </source>
</evidence>
<proteinExistence type="predicted"/>
<feature type="transmembrane region" description="Helical" evidence="11">
    <location>
        <begin position="371"/>
        <end position="397"/>
    </location>
</feature>